<organism evidence="2 3">
    <name type="scientific">Scylla paramamosain</name>
    <name type="common">Mud crab</name>
    <dbReference type="NCBI Taxonomy" id="85552"/>
    <lineage>
        <taxon>Eukaryota</taxon>
        <taxon>Metazoa</taxon>
        <taxon>Ecdysozoa</taxon>
        <taxon>Arthropoda</taxon>
        <taxon>Crustacea</taxon>
        <taxon>Multicrustacea</taxon>
        <taxon>Malacostraca</taxon>
        <taxon>Eumalacostraca</taxon>
        <taxon>Eucarida</taxon>
        <taxon>Decapoda</taxon>
        <taxon>Pleocyemata</taxon>
        <taxon>Brachyura</taxon>
        <taxon>Eubrachyura</taxon>
        <taxon>Portunoidea</taxon>
        <taxon>Portunidae</taxon>
        <taxon>Portuninae</taxon>
        <taxon>Scylla</taxon>
    </lineage>
</organism>
<dbReference type="InterPro" id="IPR039635">
    <property type="entry name" value="ERMARD"/>
</dbReference>
<evidence type="ECO:0000313" key="2">
    <source>
        <dbReference type="EMBL" id="KAK8385118.1"/>
    </source>
</evidence>
<dbReference type="EMBL" id="JARAKH010000033">
    <property type="protein sequence ID" value="KAK8385118.1"/>
    <property type="molecule type" value="Genomic_DNA"/>
</dbReference>
<dbReference type="PANTHER" id="PTHR31701">
    <property type="entry name" value="ENDOPLASMIC RETICULUM MEMBRANE-ASSOCIATED RNA DEGRADATION PROTEIN"/>
    <property type="match status" value="1"/>
</dbReference>
<feature type="compositionally biased region" description="Gly residues" evidence="1">
    <location>
        <begin position="71"/>
        <end position="81"/>
    </location>
</feature>
<comment type="caution">
    <text evidence="2">The sequence shown here is derived from an EMBL/GenBank/DDBJ whole genome shotgun (WGS) entry which is preliminary data.</text>
</comment>
<proteinExistence type="predicted"/>
<gene>
    <name evidence="2" type="ORF">O3P69_012126</name>
</gene>
<protein>
    <submittedName>
        <fullName evidence="2">Uncharacterized protein</fullName>
    </submittedName>
</protein>
<dbReference type="Proteomes" id="UP001487740">
    <property type="component" value="Unassembled WGS sequence"/>
</dbReference>
<keyword evidence="3" id="KW-1185">Reference proteome</keyword>
<sequence length="204" mass="22894">MLLLDPFLISTTFTPSCWHWVGLALLLLQLECSLRCLFAWANKVPSQVITAQHTALYTTLDHALAAPVTGGRAGGAEGGGEVEIEERREESGMTEGTRKDDADETEEAEIKDDKHKKKIAFESSNKGMESIKHPILPHPPLLSSTRLSQETENALQVLRRWISGYRSHYHPTSLLHEALLSSTSLLGGWKEWKRVERSEMDYVE</sequence>
<name>A0AAW0TCT9_SCYPA</name>
<feature type="compositionally biased region" description="Basic and acidic residues" evidence="1">
    <location>
        <begin position="85"/>
        <end position="101"/>
    </location>
</feature>
<evidence type="ECO:0000313" key="3">
    <source>
        <dbReference type="Proteomes" id="UP001487740"/>
    </source>
</evidence>
<evidence type="ECO:0000256" key="1">
    <source>
        <dbReference type="SAM" id="MobiDB-lite"/>
    </source>
</evidence>
<dbReference type="AlphaFoldDB" id="A0AAW0TCT9"/>
<reference evidence="2 3" key="1">
    <citation type="submission" date="2023-03" db="EMBL/GenBank/DDBJ databases">
        <title>High-quality genome of Scylla paramamosain provides insights in environmental adaptation.</title>
        <authorList>
            <person name="Zhang L."/>
        </authorList>
    </citation>
    <scope>NUCLEOTIDE SEQUENCE [LARGE SCALE GENOMIC DNA]</scope>
    <source>
        <strain evidence="2">LZ_2023a</strain>
        <tissue evidence="2">Muscle</tissue>
    </source>
</reference>
<accession>A0AAW0TCT9</accession>
<dbReference type="PANTHER" id="PTHR31701:SF2">
    <property type="entry name" value="ENDOPLASMIC RETICULUM MEMBRANE-ASSOCIATED RNA DEGRADATION PROTEIN"/>
    <property type="match status" value="1"/>
</dbReference>
<feature type="region of interest" description="Disordered" evidence="1">
    <location>
        <begin position="71"/>
        <end position="114"/>
    </location>
</feature>